<name>A0A162E8Q1_9BACI</name>
<accession>A0A162E8Q1</accession>
<dbReference type="Pfam" id="PF04816">
    <property type="entry name" value="TrmK"/>
    <property type="match status" value="1"/>
</dbReference>
<dbReference type="InterPro" id="IPR029063">
    <property type="entry name" value="SAM-dependent_MTases_sf"/>
</dbReference>
<keyword evidence="2" id="KW-1185">Reference proteome</keyword>
<evidence type="ECO:0000313" key="2">
    <source>
        <dbReference type="Proteomes" id="UP000075806"/>
    </source>
</evidence>
<dbReference type="Gene3D" id="3.40.50.150">
    <property type="entry name" value="Vaccinia Virus protein VP39"/>
    <property type="match status" value="1"/>
</dbReference>
<dbReference type="GO" id="GO:0032259">
    <property type="term" value="P:methylation"/>
    <property type="evidence" value="ECO:0007669"/>
    <property type="project" value="UniProtKB-KW"/>
</dbReference>
<dbReference type="Gene3D" id="1.10.287.1890">
    <property type="match status" value="1"/>
</dbReference>
<dbReference type="EMBL" id="LTAO01000012">
    <property type="protein sequence ID" value="KYG32051.1"/>
    <property type="molecule type" value="Genomic_DNA"/>
</dbReference>
<keyword evidence="1" id="KW-0489">Methyltransferase</keyword>
<dbReference type="GO" id="GO:0160105">
    <property type="term" value="F:tRNA (adenine(22)-N1)-methyltransferase activity"/>
    <property type="evidence" value="ECO:0007669"/>
    <property type="project" value="InterPro"/>
</dbReference>
<dbReference type="SUPFAM" id="SSF53335">
    <property type="entry name" value="S-adenosyl-L-methionine-dependent methyltransferases"/>
    <property type="match status" value="1"/>
</dbReference>
<dbReference type="Proteomes" id="UP000075806">
    <property type="component" value="Unassembled WGS sequence"/>
</dbReference>
<organism evidence="1 2">
    <name type="scientific">Alkalihalobacillus trypoxylicola</name>
    <dbReference type="NCBI Taxonomy" id="519424"/>
    <lineage>
        <taxon>Bacteria</taxon>
        <taxon>Bacillati</taxon>
        <taxon>Bacillota</taxon>
        <taxon>Bacilli</taxon>
        <taxon>Bacillales</taxon>
        <taxon>Bacillaceae</taxon>
        <taxon>Alkalihalobacillus</taxon>
    </lineage>
</organism>
<protein>
    <submittedName>
        <fullName evidence="1">SAM-dependent methyltransferase</fullName>
    </submittedName>
</protein>
<keyword evidence="1" id="KW-0808">Transferase</keyword>
<proteinExistence type="predicted"/>
<dbReference type="PANTHER" id="PTHR38451:SF1">
    <property type="entry name" value="TRNA (ADENINE(22)-N(1))-METHYLTRANSFERASE"/>
    <property type="match status" value="1"/>
</dbReference>
<dbReference type="PIRSF" id="PIRSF018637">
    <property type="entry name" value="TrmK"/>
    <property type="match status" value="1"/>
</dbReference>
<comment type="caution">
    <text evidence="1">The sequence shown here is derived from an EMBL/GenBank/DDBJ whole genome shotgun (WGS) entry which is preliminary data.</text>
</comment>
<dbReference type="PANTHER" id="PTHR38451">
    <property type="entry name" value="TRNA (ADENINE(22)-N(1))-METHYLTRANSFERASE"/>
    <property type="match status" value="1"/>
</dbReference>
<sequence length="235" mass="26606">MNDKQLSERLLKVAYYVPKGAKLADIGSDHAYLPTFLAHRDPTFSAIAGEVNQGPFDSAKEQVMHSNLTKQIEVRKGDGLQVIEIEDQVTVITIAGMGGALIQSILENGKEKLETVETLILQPNIGAVFIRKWLSANGWKLTHESILEEDEKIYEILVASRGDEHGLYAEDVEKKWMLGPYLMKEKSAAFQKKWKQELQHWKSIVQSIEKAGHDSKNKERIHELKNKITLVEECL</sequence>
<dbReference type="InterPro" id="IPR006901">
    <property type="entry name" value="TrmK"/>
</dbReference>
<dbReference type="AlphaFoldDB" id="A0A162E8Q1"/>
<dbReference type="RefSeq" id="WP_061948385.1">
    <property type="nucleotide sequence ID" value="NZ_LTAO01000012.1"/>
</dbReference>
<gene>
    <name evidence="1" type="ORF">AZF04_04555</name>
</gene>
<evidence type="ECO:0000313" key="1">
    <source>
        <dbReference type="EMBL" id="KYG32051.1"/>
    </source>
</evidence>
<reference evidence="1" key="1">
    <citation type="submission" date="2016-02" db="EMBL/GenBank/DDBJ databases">
        <title>Genome sequence of Bacillus trypoxylicola KCTC 13244(T).</title>
        <authorList>
            <person name="Jeong H."/>
            <person name="Park S.-H."/>
            <person name="Choi S.-K."/>
        </authorList>
    </citation>
    <scope>NUCLEOTIDE SEQUENCE [LARGE SCALE GENOMIC DNA]</scope>
    <source>
        <strain evidence="1">KCTC 13244</strain>
    </source>
</reference>
<dbReference type="OrthoDB" id="5881184at2"/>
<dbReference type="STRING" id="519424.AZF04_04555"/>